<dbReference type="EMBL" id="BARS01043885">
    <property type="protein sequence ID" value="GAG30233.1"/>
    <property type="molecule type" value="Genomic_DNA"/>
</dbReference>
<sequence length="57" mass="6075">MSPPPGTLIDNDNHCTDEFSEGAAEPAADAYPSRYCTSSDPVPAPNLALCRVYEDSD</sequence>
<reference evidence="2" key="1">
    <citation type="journal article" date="2014" name="Front. Microbiol.">
        <title>High frequency of phylogenetically diverse reductive dehalogenase-homologous genes in deep subseafloor sedimentary metagenomes.</title>
        <authorList>
            <person name="Kawai M."/>
            <person name="Futagami T."/>
            <person name="Toyoda A."/>
            <person name="Takaki Y."/>
            <person name="Nishi S."/>
            <person name="Hori S."/>
            <person name="Arai W."/>
            <person name="Tsubouchi T."/>
            <person name="Morono Y."/>
            <person name="Uchiyama I."/>
            <person name="Ito T."/>
            <person name="Fujiyama A."/>
            <person name="Inagaki F."/>
            <person name="Takami H."/>
        </authorList>
    </citation>
    <scope>NUCLEOTIDE SEQUENCE</scope>
    <source>
        <strain evidence="2">Expedition CK06-06</strain>
    </source>
</reference>
<evidence type="ECO:0000313" key="2">
    <source>
        <dbReference type="EMBL" id="GAG30233.1"/>
    </source>
</evidence>
<feature type="non-terminal residue" evidence="2">
    <location>
        <position position="57"/>
    </location>
</feature>
<organism evidence="2">
    <name type="scientific">marine sediment metagenome</name>
    <dbReference type="NCBI Taxonomy" id="412755"/>
    <lineage>
        <taxon>unclassified sequences</taxon>
        <taxon>metagenomes</taxon>
        <taxon>ecological metagenomes</taxon>
    </lineage>
</organism>
<protein>
    <submittedName>
        <fullName evidence="2">Uncharacterized protein</fullName>
    </submittedName>
</protein>
<feature type="region of interest" description="Disordered" evidence="1">
    <location>
        <begin position="1"/>
        <end position="24"/>
    </location>
</feature>
<comment type="caution">
    <text evidence="2">The sequence shown here is derived from an EMBL/GenBank/DDBJ whole genome shotgun (WGS) entry which is preliminary data.</text>
</comment>
<dbReference type="AlphaFoldDB" id="X0X0N0"/>
<proteinExistence type="predicted"/>
<evidence type="ECO:0000256" key="1">
    <source>
        <dbReference type="SAM" id="MobiDB-lite"/>
    </source>
</evidence>
<name>X0X0N0_9ZZZZ</name>
<gene>
    <name evidence="2" type="ORF">S01H1_66377</name>
</gene>
<accession>X0X0N0</accession>